<name>A0ABV8L7D6_9NOCA</name>
<gene>
    <name evidence="1" type="ORF">ACFOW8_15265</name>
</gene>
<dbReference type="EMBL" id="JBHSBA010000007">
    <property type="protein sequence ID" value="MFC4126294.1"/>
    <property type="molecule type" value="Genomic_DNA"/>
</dbReference>
<keyword evidence="2" id="KW-1185">Reference proteome</keyword>
<comment type="caution">
    <text evidence="1">The sequence shown here is derived from an EMBL/GenBank/DDBJ whole genome shotgun (WGS) entry which is preliminary data.</text>
</comment>
<evidence type="ECO:0000313" key="2">
    <source>
        <dbReference type="Proteomes" id="UP001595767"/>
    </source>
</evidence>
<evidence type="ECO:0000313" key="1">
    <source>
        <dbReference type="EMBL" id="MFC4126294.1"/>
    </source>
</evidence>
<dbReference type="Proteomes" id="UP001595767">
    <property type="component" value="Unassembled WGS sequence"/>
</dbReference>
<sequence length="194" mass="20125">MNSAESSAARTPKRRNLWILLGSAAGALIGLTLAGGGLAHLWTPSGTESRAVRLTEPDALQGIPRISDPATLGELAAVQRGYGEDVDSVVAIYGHSRTQPELLVHVVASGLKNPESNVELLLSDTVGTTPQDVTSIDAGPLGGIARCATAVTDQGPSALCSWVADNSFGKIVWVGVTKADIARDFVAIRSQLES</sequence>
<organism evidence="1 2">
    <name type="scientific">Nocardia rhizosphaerae</name>
    <dbReference type="NCBI Taxonomy" id="1691571"/>
    <lineage>
        <taxon>Bacteria</taxon>
        <taxon>Bacillati</taxon>
        <taxon>Actinomycetota</taxon>
        <taxon>Actinomycetes</taxon>
        <taxon>Mycobacteriales</taxon>
        <taxon>Nocardiaceae</taxon>
        <taxon>Nocardia</taxon>
    </lineage>
</organism>
<dbReference type="RefSeq" id="WP_378551278.1">
    <property type="nucleotide sequence ID" value="NZ_JBHSBA010000007.1"/>
</dbReference>
<reference evidence="2" key="1">
    <citation type="journal article" date="2019" name="Int. J. Syst. Evol. Microbiol.">
        <title>The Global Catalogue of Microorganisms (GCM) 10K type strain sequencing project: providing services to taxonomists for standard genome sequencing and annotation.</title>
        <authorList>
            <consortium name="The Broad Institute Genomics Platform"/>
            <consortium name="The Broad Institute Genome Sequencing Center for Infectious Disease"/>
            <person name="Wu L."/>
            <person name="Ma J."/>
        </authorList>
    </citation>
    <scope>NUCLEOTIDE SEQUENCE [LARGE SCALE GENOMIC DNA]</scope>
    <source>
        <strain evidence="2">CGMCC 4.7204</strain>
    </source>
</reference>
<accession>A0ABV8L7D6</accession>
<protein>
    <submittedName>
        <fullName evidence="1">Uncharacterized protein</fullName>
    </submittedName>
</protein>
<proteinExistence type="predicted"/>